<evidence type="ECO:0000256" key="2">
    <source>
        <dbReference type="ARBA" id="ARBA00004892"/>
    </source>
</evidence>
<dbReference type="PANTHER" id="PTHR30068:SF4">
    <property type="entry name" value="URONATE ISOMERASE"/>
    <property type="match status" value="1"/>
</dbReference>
<dbReference type="Pfam" id="PF02614">
    <property type="entry name" value="UxaC"/>
    <property type="match status" value="1"/>
</dbReference>
<reference evidence="8" key="1">
    <citation type="submission" date="2024-07" db="EMBL/GenBank/DDBJ databases">
        <title>Complete genome sequence of Verrucomicrobiaceae bacterium NT6N.</title>
        <authorList>
            <person name="Huang C."/>
            <person name="Takami H."/>
            <person name="Hamasaki K."/>
        </authorList>
    </citation>
    <scope>NUCLEOTIDE SEQUENCE</scope>
    <source>
        <strain evidence="8">NT6N</strain>
    </source>
</reference>
<dbReference type="SUPFAM" id="SSF51556">
    <property type="entry name" value="Metallo-dependent hydrolases"/>
    <property type="match status" value="1"/>
</dbReference>
<evidence type="ECO:0000256" key="7">
    <source>
        <dbReference type="HAMAP-Rule" id="MF_00675"/>
    </source>
</evidence>
<evidence type="ECO:0000256" key="6">
    <source>
        <dbReference type="ARBA" id="ARBA00023235"/>
    </source>
</evidence>
<evidence type="ECO:0000256" key="3">
    <source>
        <dbReference type="ARBA" id="ARBA00008397"/>
    </source>
</evidence>
<keyword evidence="6 7" id="KW-0413">Isomerase</keyword>
<dbReference type="AlphaFoldDB" id="A0AAT9FPJ4"/>
<dbReference type="KEGG" id="osu:NT6N_29860"/>
<sequence length="472" mass="53415">MYLNKDVFLDTETARTLYHEVAAELPVIDFHTHLNQQEILDDHRFSDLWELWLKHDHYKWRLMRGCGVEEKYITGDASPWEKFEAFASIMPLAVGNPVHHWAHLELQRVFGIYTVLSSDTAKNIWKNANQQLAEDESLSVRGLLEKFQVKLVCTTDDPTADLSAHQKLSDENTTVTLPTFRPDLAMAVDRPEVFSEWILKLQSCIGSAISDFPGLISALKQRHDDFHTVGCRLSDHGLPFCPNGYDDQTSVQELNDIFTNATCGRTAASEDEQELFASAIMSHVAAWNSEKDWTMQLHLGPLRNVNGTMFERIGPDSGFDTMGAWPQTQALVDFLGALQKSAALPRTIVYNLNPNESAAICCALQNFQDHSCPGKIQYGPAWWHLDHKKGILEQLELFTQLGAIGTSVGMLTDSRSFTSYVRHEYFRRLLCQMIGQAVEAGEIPDDTAQLNLLIENICYKNASRYFKWPTSI</sequence>
<dbReference type="HAMAP" id="MF_00675">
    <property type="entry name" value="UxaC"/>
    <property type="match status" value="1"/>
</dbReference>
<dbReference type="GO" id="GO:0042840">
    <property type="term" value="P:D-glucuronate catabolic process"/>
    <property type="evidence" value="ECO:0007669"/>
    <property type="project" value="TreeGrafter"/>
</dbReference>
<dbReference type="GO" id="GO:0019698">
    <property type="term" value="P:D-galacturonate catabolic process"/>
    <property type="evidence" value="ECO:0007669"/>
    <property type="project" value="TreeGrafter"/>
</dbReference>
<organism evidence="8">
    <name type="scientific">Oceaniferula spumae</name>
    <dbReference type="NCBI Taxonomy" id="2979115"/>
    <lineage>
        <taxon>Bacteria</taxon>
        <taxon>Pseudomonadati</taxon>
        <taxon>Verrucomicrobiota</taxon>
        <taxon>Verrucomicrobiia</taxon>
        <taxon>Verrucomicrobiales</taxon>
        <taxon>Verrucomicrobiaceae</taxon>
        <taxon>Oceaniferula</taxon>
    </lineage>
</organism>
<dbReference type="GO" id="GO:0008880">
    <property type="term" value="F:glucuronate isomerase activity"/>
    <property type="evidence" value="ECO:0007669"/>
    <property type="project" value="UniProtKB-UniRule"/>
</dbReference>
<comment type="pathway">
    <text evidence="2 7">Carbohydrate metabolism; pentose and glucuronate interconversion.</text>
</comment>
<comment type="catalytic activity">
    <reaction evidence="7">
        <text>aldehydo-D-galacturonate = keto-D-tagaturonate</text>
        <dbReference type="Rhea" id="RHEA:27702"/>
        <dbReference type="ChEBI" id="CHEBI:12952"/>
        <dbReference type="ChEBI" id="CHEBI:17886"/>
    </reaction>
</comment>
<evidence type="ECO:0000256" key="4">
    <source>
        <dbReference type="ARBA" id="ARBA00012546"/>
    </source>
</evidence>
<dbReference type="PANTHER" id="PTHR30068">
    <property type="entry name" value="URONATE ISOMERASE"/>
    <property type="match status" value="1"/>
</dbReference>
<accession>A0AAT9FPJ4</accession>
<dbReference type="EMBL" id="AP026866">
    <property type="protein sequence ID" value="BDS07946.1"/>
    <property type="molecule type" value="Genomic_DNA"/>
</dbReference>
<protein>
    <recommendedName>
        <fullName evidence="5 7">Uronate isomerase</fullName>
        <ecNumber evidence="4 7">5.3.1.12</ecNumber>
    </recommendedName>
    <alternativeName>
        <fullName evidence="7">Glucuronate isomerase</fullName>
    </alternativeName>
    <alternativeName>
        <fullName evidence="7">Uronic isomerase</fullName>
    </alternativeName>
</protein>
<dbReference type="InterPro" id="IPR032466">
    <property type="entry name" value="Metal_Hydrolase"/>
</dbReference>
<evidence type="ECO:0000256" key="5">
    <source>
        <dbReference type="ARBA" id="ARBA00020555"/>
    </source>
</evidence>
<proteinExistence type="inferred from homology"/>
<dbReference type="Gene3D" id="1.10.2020.10">
    <property type="entry name" value="uronate isomerase, domain 2, chain A"/>
    <property type="match status" value="1"/>
</dbReference>
<dbReference type="InterPro" id="IPR003766">
    <property type="entry name" value="Uronate_isomerase"/>
</dbReference>
<evidence type="ECO:0000313" key="8">
    <source>
        <dbReference type="EMBL" id="BDS07946.1"/>
    </source>
</evidence>
<dbReference type="EC" id="5.3.1.12" evidence="4 7"/>
<evidence type="ECO:0000256" key="1">
    <source>
        <dbReference type="ARBA" id="ARBA00001165"/>
    </source>
</evidence>
<comment type="catalytic activity">
    <reaction evidence="1 7">
        <text>D-glucuronate = D-fructuronate</text>
        <dbReference type="Rhea" id="RHEA:13049"/>
        <dbReference type="ChEBI" id="CHEBI:58720"/>
        <dbReference type="ChEBI" id="CHEBI:59863"/>
        <dbReference type="EC" id="5.3.1.12"/>
    </reaction>
</comment>
<dbReference type="Gene3D" id="3.20.20.140">
    <property type="entry name" value="Metal-dependent hydrolases"/>
    <property type="match status" value="1"/>
</dbReference>
<name>A0AAT9FPJ4_9BACT</name>
<gene>
    <name evidence="7 8" type="primary">uxaC</name>
    <name evidence="8" type="ORF">NT6N_29860</name>
</gene>
<dbReference type="NCBIfam" id="NF002794">
    <property type="entry name" value="PRK02925.1"/>
    <property type="match status" value="1"/>
</dbReference>
<comment type="similarity">
    <text evidence="3 7">Belongs to the metallo-dependent hydrolases superfamily. Uronate isomerase family.</text>
</comment>